<dbReference type="Pfam" id="PF00275">
    <property type="entry name" value="EPSP_synthase"/>
    <property type="match status" value="1"/>
</dbReference>
<dbReference type="UniPathway" id="UPA00219"/>
<proteinExistence type="inferred from homology"/>
<evidence type="ECO:0000256" key="3">
    <source>
        <dbReference type="ARBA" id="ARBA00022490"/>
    </source>
</evidence>
<evidence type="ECO:0000313" key="14">
    <source>
        <dbReference type="EMBL" id="KGF91111.1"/>
    </source>
</evidence>
<comment type="catalytic activity">
    <reaction evidence="11 12">
        <text>phosphoenolpyruvate + UDP-N-acetyl-alpha-D-glucosamine = UDP-N-acetyl-3-O-(1-carboxyvinyl)-alpha-D-glucosamine + phosphate</text>
        <dbReference type="Rhea" id="RHEA:18681"/>
        <dbReference type="ChEBI" id="CHEBI:43474"/>
        <dbReference type="ChEBI" id="CHEBI:57705"/>
        <dbReference type="ChEBI" id="CHEBI:58702"/>
        <dbReference type="ChEBI" id="CHEBI:68483"/>
        <dbReference type="EC" id="2.5.1.7"/>
    </reaction>
</comment>
<dbReference type="GO" id="GO:0008760">
    <property type="term" value="F:UDP-N-acetylglucosamine 1-carboxyvinyltransferase activity"/>
    <property type="evidence" value="ECO:0007669"/>
    <property type="project" value="UniProtKB-UniRule"/>
</dbReference>
<dbReference type="InterPro" id="IPR050068">
    <property type="entry name" value="MurA_subfamily"/>
</dbReference>
<dbReference type="GO" id="GO:0019277">
    <property type="term" value="P:UDP-N-acetylgalactosamine biosynthetic process"/>
    <property type="evidence" value="ECO:0007669"/>
    <property type="project" value="InterPro"/>
</dbReference>
<comment type="caution">
    <text evidence="12">Lacks conserved residue(s) required for the propagation of feature annotation.</text>
</comment>
<evidence type="ECO:0000256" key="8">
    <source>
        <dbReference type="ARBA" id="ARBA00023306"/>
    </source>
</evidence>
<evidence type="ECO:0000256" key="7">
    <source>
        <dbReference type="ARBA" id="ARBA00022984"/>
    </source>
</evidence>
<dbReference type="CDD" id="cd01555">
    <property type="entry name" value="UdpNAET"/>
    <property type="match status" value="1"/>
</dbReference>
<dbReference type="GO" id="GO:0008360">
    <property type="term" value="P:regulation of cell shape"/>
    <property type="evidence" value="ECO:0007669"/>
    <property type="project" value="UniProtKB-KW"/>
</dbReference>
<dbReference type="RefSeq" id="WP_241433735.1">
    <property type="nucleotide sequence ID" value="NZ_JNAJ01000015.1"/>
</dbReference>
<evidence type="ECO:0000256" key="9">
    <source>
        <dbReference type="ARBA" id="ARBA00023316"/>
    </source>
</evidence>
<feature type="domain" description="Enolpyruvate transferase" evidence="13">
    <location>
        <begin position="14"/>
        <end position="418"/>
    </location>
</feature>
<evidence type="ECO:0000256" key="4">
    <source>
        <dbReference type="ARBA" id="ARBA00022618"/>
    </source>
</evidence>
<dbReference type="EMBL" id="JNAJ01000015">
    <property type="protein sequence ID" value="KGF91111.1"/>
    <property type="molecule type" value="Genomic_DNA"/>
</dbReference>
<comment type="pathway">
    <text evidence="2 12">Cell wall biogenesis; peptidoglycan biosynthesis.</text>
</comment>
<feature type="binding site" evidence="12">
    <location>
        <begin position="29"/>
        <end position="30"/>
    </location>
    <ligand>
        <name>phosphoenolpyruvate</name>
        <dbReference type="ChEBI" id="CHEBI:58702"/>
    </ligand>
</feature>
<keyword evidence="8 12" id="KW-0131">Cell cycle</keyword>
<evidence type="ECO:0000256" key="12">
    <source>
        <dbReference type="HAMAP-Rule" id="MF_00111"/>
    </source>
</evidence>
<feature type="binding site" evidence="12">
    <location>
        <position position="101"/>
    </location>
    <ligand>
        <name>UDP-N-acetyl-alpha-D-glucosamine</name>
        <dbReference type="ChEBI" id="CHEBI:57705"/>
    </ligand>
</feature>
<evidence type="ECO:0000256" key="11">
    <source>
        <dbReference type="ARBA" id="ARBA00047527"/>
    </source>
</evidence>
<evidence type="ECO:0000259" key="13">
    <source>
        <dbReference type="Pfam" id="PF00275"/>
    </source>
</evidence>
<dbReference type="EC" id="2.5.1.7" evidence="12"/>
<dbReference type="NCBIfam" id="NF006873">
    <property type="entry name" value="PRK09369.1"/>
    <property type="match status" value="1"/>
</dbReference>
<feature type="active site" description="Proton donor" evidence="12">
    <location>
        <position position="125"/>
    </location>
</feature>
<keyword evidence="12" id="KW-0670">Pyruvate</keyword>
<dbReference type="PANTHER" id="PTHR43783:SF1">
    <property type="entry name" value="UDP-N-ACETYLGLUCOSAMINE 1-CARBOXYVINYLTRANSFERASE"/>
    <property type="match status" value="1"/>
</dbReference>
<gene>
    <name evidence="12" type="primary">murA</name>
    <name evidence="14" type="ORF">EU93_1280</name>
</gene>
<dbReference type="GO" id="GO:0051301">
    <property type="term" value="P:cell division"/>
    <property type="evidence" value="ECO:0007669"/>
    <property type="project" value="UniProtKB-KW"/>
</dbReference>
<keyword evidence="3 12" id="KW-0963">Cytoplasm</keyword>
<comment type="function">
    <text evidence="12">Cell wall formation. Adds enolpyruvyl to UDP-N-acetylglucosamine.</text>
</comment>
<dbReference type="InterPro" id="IPR036968">
    <property type="entry name" value="Enolpyruvate_Tfrase_sf"/>
</dbReference>
<organism evidence="14 15">
    <name type="scientific">Prochlorococcus marinus str. MIT 9116</name>
    <dbReference type="NCBI Taxonomy" id="167544"/>
    <lineage>
        <taxon>Bacteria</taxon>
        <taxon>Bacillati</taxon>
        <taxon>Cyanobacteriota</taxon>
        <taxon>Cyanophyceae</taxon>
        <taxon>Synechococcales</taxon>
        <taxon>Prochlorococcaceae</taxon>
        <taxon>Prochlorococcus</taxon>
    </lineage>
</organism>
<keyword evidence="9 12" id="KW-0961">Cell wall biogenesis/degradation</keyword>
<dbReference type="NCBIfam" id="TIGR01072">
    <property type="entry name" value="murA"/>
    <property type="match status" value="1"/>
</dbReference>
<comment type="subcellular location">
    <subcellularLocation>
        <location evidence="1 12">Cytoplasm</location>
    </subcellularLocation>
</comment>
<sequence>MKNIFFKNKHLEIEGGELLEGKIKISGAKNSALVLMAASILSKGQIKLLNVPRISDVSIMSKILTRMGMNIKSKANQLEINTKEISPPSEDLFFDLFNALRVSFFCIGPLLARFGKANIPLPGGCLIGSRPIDEHINSLKKLGVIFKFKNNYLSAEVITPNKKLLGTSIDFKCKSVGATETLLMAASLAKGTTILNNAAQEPEIIDLANMLNLMGAKVKGAGSECITIEGVESLKGCDYTVMPDRIEAGTFLIAGAITRSKISLFPCEPNHLKIVINKLELCGCKFEYSKNFLRIIPNQILNSVDITTSPFPGFPTDLQAPFMTLMATANGTSKIKETVFENRMHHVDELNRMGANITVSDNIATVVGVKKLQAKVVMGSDLRATAALALAALSANGKTIVRGLEYLERGYEDFSKKLQGIGAKILKK</sequence>
<dbReference type="GO" id="GO:0005737">
    <property type="term" value="C:cytoplasm"/>
    <property type="evidence" value="ECO:0007669"/>
    <property type="project" value="UniProtKB-SubCell"/>
</dbReference>
<dbReference type="SUPFAM" id="SSF55205">
    <property type="entry name" value="EPT/RTPC-like"/>
    <property type="match status" value="1"/>
</dbReference>
<comment type="caution">
    <text evidence="14">The sequence shown here is derived from an EMBL/GenBank/DDBJ whole genome shotgun (WGS) entry which is preliminary data.</text>
</comment>
<keyword evidence="6 12" id="KW-0133">Cell shape</keyword>
<dbReference type="GO" id="GO:0071555">
    <property type="term" value="P:cell wall organization"/>
    <property type="evidence" value="ECO:0007669"/>
    <property type="project" value="UniProtKB-KW"/>
</dbReference>
<protein>
    <recommendedName>
        <fullName evidence="12">UDP-N-acetylglucosamine 1-carboxyvinyltransferase</fullName>
        <ecNumber evidence="12">2.5.1.7</ecNumber>
    </recommendedName>
    <alternativeName>
        <fullName evidence="12">Enoylpyruvate transferase</fullName>
    </alternativeName>
    <alternativeName>
        <fullName evidence="12">UDP-N-acetylglucosamine enolpyruvyl transferase</fullName>
        <shortName evidence="12">EPT</shortName>
    </alternativeName>
</protein>
<feature type="binding site" evidence="12">
    <location>
        <position position="339"/>
    </location>
    <ligand>
        <name>UDP-N-acetyl-alpha-D-glucosamine</name>
        <dbReference type="ChEBI" id="CHEBI:57705"/>
    </ligand>
</feature>
<dbReference type="HAMAP" id="MF_00111">
    <property type="entry name" value="MurA"/>
    <property type="match status" value="1"/>
</dbReference>
<dbReference type="GO" id="GO:0009252">
    <property type="term" value="P:peptidoglycan biosynthetic process"/>
    <property type="evidence" value="ECO:0007669"/>
    <property type="project" value="UniProtKB-UniRule"/>
</dbReference>
<keyword evidence="5 12" id="KW-0808">Transferase</keyword>
<evidence type="ECO:0000256" key="2">
    <source>
        <dbReference type="ARBA" id="ARBA00004752"/>
    </source>
</evidence>
<evidence type="ECO:0000256" key="5">
    <source>
        <dbReference type="ARBA" id="ARBA00022679"/>
    </source>
</evidence>
<dbReference type="AlphaFoldDB" id="A0A0A1ZRH2"/>
<dbReference type="Proteomes" id="UP000030491">
    <property type="component" value="Unassembled WGS sequence"/>
</dbReference>
<feature type="binding site" evidence="12">
    <location>
        <position position="317"/>
    </location>
    <ligand>
        <name>UDP-N-acetyl-alpha-D-glucosamine</name>
        <dbReference type="ChEBI" id="CHEBI:57705"/>
    </ligand>
</feature>
<dbReference type="InterPro" id="IPR013792">
    <property type="entry name" value="RNA3'P_cycl/enolpyr_Trfase_a/b"/>
</dbReference>
<accession>A0A0A1ZRH2</accession>
<feature type="modified residue" description="2-(S-cysteinyl)pyruvic acid O-phosphothioketal" evidence="12">
    <location>
        <position position="125"/>
    </location>
</feature>
<comment type="similarity">
    <text evidence="10 12">Belongs to the EPSP synthase family. MurA subfamily.</text>
</comment>
<dbReference type="Gene3D" id="3.65.10.10">
    <property type="entry name" value="Enolpyruvate transferase domain"/>
    <property type="match status" value="2"/>
</dbReference>
<reference evidence="15" key="1">
    <citation type="journal article" date="2014" name="Sci. Data">
        <title>Genomes of diverse isolates of the marine cyanobacterium Prochlorococcus.</title>
        <authorList>
            <person name="Biller S."/>
            <person name="Berube P."/>
            <person name="Thompson J."/>
            <person name="Kelly L."/>
            <person name="Roggensack S."/>
            <person name="Awad L."/>
            <person name="Roache-Johnson K."/>
            <person name="Ding H."/>
            <person name="Giovannoni S.J."/>
            <person name="Moore L.R."/>
            <person name="Chisholm S.W."/>
        </authorList>
    </citation>
    <scope>NUCLEOTIDE SEQUENCE [LARGE SCALE GENOMIC DNA]</scope>
</reference>
<evidence type="ECO:0000256" key="10">
    <source>
        <dbReference type="ARBA" id="ARBA00038367"/>
    </source>
</evidence>
<evidence type="ECO:0000256" key="1">
    <source>
        <dbReference type="ARBA" id="ARBA00004496"/>
    </source>
</evidence>
<keyword evidence="4 12" id="KW-0132">Cell division</keyword>
<dbReference type="InterPro" id="IPR001986">
    <property type="entry name" value="Enolpyruvate_Tfrase_dom"/>
</dbReference>
<evidence type="ECO:0000256" key="6">
    <source>
        <dbReference type="ARBA" id="ARBA00022960"/>
    </source>
</evidence>
<evidence type="ECO:0000313" key="15">
    <source>
        <dbReference type="Proteomes" id="UP000030491"/>
    </source>
</evidence>
<dbReference type="PANTHER" id="PTHR43783">
    <property type="entry name" value="UDP-N-ACETYLGLUCOSAMINE 1-CARBOXYVINYLTRANSFERASE"/>
    <property type="match status" value="1"/>
</dbReference>
<keyword evidence="7 12" id="KW-0573">Peptidoglycan synthesis</keyword>
<dbReference type="InterPro" id="IPR005750">
    <property type="entry name" value="UDP_GlcNAc_COvinyl_MurA"/>
</dbReference>
<name>A0A0A1ZRH2_PROMR</name>